<dbReference type="RefSeq" id="WP_184000912.1">
    <property type="nucleotide sequence ID" value="NZ_BAABIF010000004.1"/>
</dbReference>
<accession>A0A840YTZ9</accession>
<dbReference type="SUPFAM" id="SSF55874">
    <property type="entry name" value="ATPase domain of HSP90 chaperone/DNA topoisomerase II/histidine kinase"/>
    <property type="match status" value="1"/>
</dbReference>
<dbReference type="CDD" id="cd00130">
    <property type="entry name" value="PAS"/>
    <property type="match status" value="1"/>
</dbReference>
<dbReference type="Pfam" id="PF02518">
    <property type="entry name" value="HATPase_c"/>
    <property type="match status" value="1"/>
</dbReference>
<evidence type="ECO:0000313" key="14">
    <source>
        <dbReference type="EMBL" id="MBB5717108.1"/>
    </source>
</evidence>
<dbReference type="PROSITE" id="PS50113">
    <property type="entry name" value="PAC"/>
    <property type="match status" value="2"/>
</dbReference>
<evidence type="ECO:0000256" key="5">
    <source>
        <dbReference type="ARBA" id="ARBA00022741"/>
    </source>
</evidence>
<dbReference type="EC" id="2.7.13.3" evidence="2"/>
<dbReference type="InterPro" id="IPR003661">
    <property type="entry name" value="HisK_dim/P_dom"/>
</dbReference>
<evidence type="ECO:0000256" key="9">
    <source>
        <dbReference type="ARBA" id="ARBA00059827"/>
    </source>
</evidence>
<keyword evidence="7" id="KW-0067">ATP-binding</keyword>
<dbReference type="PANTHER" id="PTHR43065:SF10">
    <property type="entry name" value="PEROXIDE STRESS-ACTIVATED HISTIDINE KINASE MAK3"/>
    <property type="match status" value="1"/>
</dbReference>
<comment type="caution">
    <text evidence="14">The sequence shown here is derived from an EMBL/GenBank/DDBJ whole genome shotgun (WGS) entry which is preliminary data.</text>
</comment>
<dbReference type="Gene3D" id="3.30.450.20">
    <property type="entry name" value="PAS domain"/>
    <property type="match status" value="2"/>
</dbReference>
<keyword evidence="4" id="KW-0808">Transferase</keyword>
<dbReference type="InterPro" id="IPR013767">
    <property type="entry name" value="PAS_fold"/>
</dbReference>
<keyword evidence="8" id="KW-0902">Two-component regulatory system</keyword>
<proteinExistence type="predicted"/>
<keyword evidence="15" id="KW-1185">Reference proteome</keyword>
<name>A0A840YTZ9_9SPHN</name>
<dbReference type="Pfam" id="PF00512">
    <property type="entry name" value="HisKA"/>
    <property type="match status" value="1"/>
</dbReference>
<dbReference type="SMART" id="SM00086">
    <property type="entry name" value="PAC"/>
    <property type="match status" value="2"/>
</dbReference>
<feature type="domain" description="PAS" evidence="12">
    <location>
        <begin position="146"/>
        <end position="216"/>
    </location>
</feature>
<dbReference type="SUPFAM" id="SSF55785">
    <property type="entry name" value="PYP-like sensor domain (PAS domain)"/>
    <property type="match status" value="2"/>
</dbReference>
<dbReference type="Pfam" id="PF00989">
    <property type="entry name" value="PAS"/>
    <property type="match status" value="1"/>
</dbReference>
<dbReference type="InterPro" id="IPR000700">
    <property type="entry name" value="PAS-assoc_C"/>
</dbReference>
<feature type="domain" description="Histidine kinase" evidence="11">
    <location>
        <begin position="293"/>
        <end position="508"/>
    </location>
</feature>
<dbReference type="InterPro" id="IPR036890">
    <property type="entry name" value="HATPase_C_sf"/>
</dbReference>
<dbReference type="PANTHER" id="PTHR43065">
    <property type="entry name" value="SENSOR HISTIDINE KINASE"/>
    <property type="match status" value="1"/>
</dbReference>
<dbReference type="Gene3D" id="3.30.565.10">
    <property type="entry name" value="Histidine kinase-like ATPase, C-terminal domain"/>
    <property type="match status" value="1"/>
</dbReference>
<evidence type="ECO:0000256" key="8">
    <source>
        <dbReference type="ARBA" id="ARBA00023012"/>
    </source>
</evidence>
<feature type="domain" description="PAC" evidence="13">
    <location>
        <begin position="223"/>
        <end position="273"/>
    </location>
</feature>
<evidence type="ECO:0000256" key="3">
    <source>
        <dbReference type="ARBA" id="ARBA00022553"/>
    </source>
</evidence>
<evidence type="ECO:0000256" key="7">
    <source>
        <dbReference type="ARBA" id="ARBA00022840"/>
    </source>
</evidence>
<dbReference type="InterPro" id="IPR035965">
    <property type="entry name" value="PAS-like_dom_sf"/>
</dbReference>
<evidence type="ECO:0000256" key="6">
    <source>
        <dbReference type="ARBA" id="ARBA00022777"/>
    </source>
</evidence>
<dbReference type="SMART" id="SM00091">
    <property type="entry name" value="PAS"/>
    <property type="match status" value="2"/>
</dbReference>
<keyword evidence="6" id="KW-0418">Kinase</keyword>
<evidence type="ECO:0000259" key="12">
    <source>
        <dbReference type="PROSITE" id="PS50112"/>
    </source>
</evidence>
<keyword evidence="3" id="KW-0597">Phosphoprotein</keyword>
<dbReference type="PROSITE" id="PS50112">
    <property type="entry name" value="PAS"/>
    <property type="match status" value="1"/>
</dbReference>
<dbReference type="InterPro" id="IPR000014">
    <property type="entry name" value="PAS"/>
</dbReference>
<reference evidence="14 15" key="1">
    <citation type="submission" date="2020-08" db="EMBL/GenBank/DDBJ databases">
        <title>Genomic Encyclopedia of Type Strains, Phase IV (KMG-IV): sequencing the most valuable type-strain genomes for metagenomic binning, comparative biology and taxonomic classification.</title>
        <authorList>
            <person name="Goeker M."/>
        </authorList>
    </citation>
    <scope>NUCLEOTIDE SEQUENCE [LARGE SCALE GENOMIC DNA]</scope>
    <source>
        <strain evidence="14 15">DSM 27203</strain>
    </source>
</reference>
<dbReference type="Gene3D" id="2.10.70.100">
    <property type="match status" value="1"/>
</dbReference>
<dbReference type="InterPro" id="IPR003594">
    <property type="entry name" value="HATPase_dom"/>
</dbReference>
<dbReference type="AlphaFoldDB" id="A0A840YTZ9"/>
<dbReference type="InterPro" id="IPR036097">
    <property type="entry name" value="HisK_dim/P_sf"/>
</dbReference>
<evidence type="ECO:0000259" key="13">
    <source>
        <dbReference type="PROSITE" id="PS50113"/>
    </source>
</evidence>
<evidence type="ECO:0000256" key="2">
    <source>
        <dbReference type="ARBA" id="ARBA00012438"/>
    </source>
</evidence>
<dbReference type="InterPro" id="IPR013655">
    <property type="entry name" value="PAS_fold_3"/>
</dbReference>
<evidence type="ECO:0000256" key="4">
    <source>
        <dbReference type="ARBA" id="ARBA00022679"/>
    </source>
</evidence>
<dbReference type="FunFam" id="3.30.450.20:FF:000060">
    <property type="entry name" value="Sensor protein FixL"/>
    <property type="match status" value="1"/>
</dbReference>
<comment type="function">
    <text evidence="9">Putative oxygen sensor; modulates the activity of FixJ, a transcriptional activator of nitrogen fixation fixK gene. FixL probably acts as a kinase that phosphorylates FixJ.</text>
</comment>
<dbReference type="GO" id="GO:0000155">
    <property type="term" value="F:phosphorelay sensor kinase activity"/>
    <property type="evidence" value="ECO:0007669"/>
    <property type="project" value="InterPro"/>
</dbReference>
<dbReference type="GO" id="GO:0006355">
    <property type="term" value="P:regulation of DNA-templated transcription"/>
    <property type="evidence" value="ECO:0007669"/>
    <property type="project" value="InterPro"/>
</dbReference>
<dbReference type="SUPFAM" id="SSF47384">
    <property type="entry name" value="Homodimeric domain of signal transducing histidine kinase"/>
    <property type="match status" value="1"/>
</dbReference>
<dbReference type="SMART" id="SM00388">
    <property type="entry name" value="HisKA"/>
    <property type="match status" value="1"/>
</dbReference>
<dbReference type="PROSITE" id="PS50109">
    <property type="entry name" value="HIS_KIN"/>
    <property type="match status" value="1"/>
</dbReference>
<evidence type="ECO:0000259" key="11">
    <source>
        <dbReference type="PROSITE" id="PS50109"/>
    </source>
</evidence>
<dbReference type="EMBL" id="JACIJI010000001">
    <property type="protein sequence ID" value="MBB5717108.1"/>
    <property type="molecule type" value="Genomic_DNA"/>
</dbReference>
<dbReference type="InterPro" id="IPR005467">
    <property type="entry name" value="His_kinase_dom"/>
</dbReference>
<evidence type="ECO:0000313" key="15">
    <source>
        <dbReference type="Proteomes" id="UP000554342"/>
    </source>
</evidence>
<keyword evidence="5" id="KW-0547">Nucleotide-binding</keyword>
<dbReference type="Gene3D" id="1.10.287.130">
    <property type="match status" value="1"/>
</dbReference>
<organism evidence="14 15">
    <name type="scientific">Stakelama sediminis</name>
    <dbReference type="NCBI Taxonomy" id="463200"/>
    <lineage>
        <taxon>Bacteria</taxon>
        <taxon>Pseudomonadati</taxon>
        <taxon>Pseudomonadota</taxon>
        <taxon>Alphaproteobacteria</taxon>
        <taxon>Sphingomonadales</taxon>
        <taxon>Sphingomonadaceae</taxon>
        <taxon>Stakelama</taxon>
    </lineage>
</organism>
<dbReference type="Pfam" id="PF08447">
    <property type="entry name" value="PAS_3"/>
    <property type="match status" value="1"/>
</dbReference>
<evidence type="ECO:0000256" key="10">
    <source>
        <dbReference type="ARBA" id="ARBA00070616"/>
    </source>
</evidence>
<comment type="catalytic activity">
    <reaction evidence="1">
        <text>ATP + protein L-histidine = ADP + protein N-phospho-L-histidine.</text>
        <dbReference type="EC" id="2.7.13.3"/>
    </reaction>
</comment>
<dbReference type="PRINTS" id="PR00344">
    <property type="entry name" value="BCTRLSENSOR"/>
</dbReference>
<protein>
    <recommendedName>
        <fullName evidence="10">Sensor protein FixL</fullName>
        <ecNumber evidence="2">2.7.13.3</ecNumber>
    </recommendedName>
</protein>
<dbReference type="SMART" id="SM00387">
    <property type="entry name" value="HATPase_c"/>
    <property type="match status" value="1"/>
</dbReference>
<dbReference type="NCBIfam" id="TIGR00229">
    <property type="entry name" value="sensory_box"/>
    <property type="match status" value="1"/>
</dbReference>
<gene>
    <name evidence="14" type="ORF">FHR23_000015</name>
</gene>
<sequence length="511" mass="56324">MDRLLGEQAYAQAGATALDPWLELAAEANEIGFFNWDIVNDRLRWNTGAEERLGLKPGTINRFADWRSYVHPEDAQRIEQDVASLSALQPPRLSYQYRFYPPGGDERLINGVAHCVYGDSGNLIQLMGLNIDVTEQEANRLALERSEAQLRMLVETVPDAMVVIDGEGTVHGFNAAAERMFGYTAKTMLGGNVARLMPDELAHRHDASIAAYLNGGQKQIIGRTRTLTARRADGSAFPVELNLGEALDGKRRLFTAFIRDVSERVNATNRLEELRAQFFRSARLNTMGEVAAGLAHEINQPLSAATNYLAAAAIHCEAMQDGEQLRETVMLASAQLSRAGEIIRRLRGFLSDEERTAQHVSVANVIQESIMLSLPSRQRDMIEIKVEFQEDGLSAFVDQIQFQQVLVNLIRNANEAMTQADVTDKRIELRAVRKGHELEISVTDNGGGFTEAMLSKADRPFVTSGRADGMGLGLAICRRIVESQGGSLRIGNAEQGGAEVRFTLPIEGETV</sequence>
<evidence type="ECO:0000256" key="1">
    <source>
        <dbReference type="ARBA" id="ARBA00000085"/>
    </source>
</evidence>
<dbReference type="InterPro" id="IPR001610">
    <property type="entry name" value="PAC"/>
</dbReference>
<feature type="domain" description="PAC" evidence="13">
    <location>
        <begin position="93"/>
        <end position="145"/>
    </location>
</feature>
<dbReference type="Proteomes" id="UP000554342">
    <property type="component" value="Unassembled WGS sequence"/>
</dbReference>
<dbReference type="InterPro" id="IPR004358">
    <property type="entry name" value="Sig_transdc_His_kin-like_C"/>
</dbReference>
<dbReference type="GO" id="GO:0005524">
    <property type="term" value="F:ATP binding"/>
    <property type="evidence" value="ECO:0007669"/>
    <property type="project" value="UniProtKB-KW"/>
</dbReference>